<evidence type="ECO:0000256" key="1">
    <source>
        <dbReference type="SAM" id="MobiDB-lite"/>
    </source>
</evidence>
<reference evidence="2" key="1">
    <citation type="journal article" date="2022" name="Int. J. Mol. Sci.">
        <title>Draft Genome of Tanacetum Coccineum: Genomic Comparison of Closely Related Tanacetum-Family Plants.</title>
        <authorList>
            <person name="Yamashiro T."/>
            <person name="Shiraishi A."/>
            <person name="Nakayama K."/>
            <person name="Satake H."/>
        </authorList>
    </citation>
    <scope>NUCLEOTIDE SEQUENCE</scope>
</reference>
<sequence length="118" mass="13018">MASAENNTSGPVPHVQKTFDRSRSSLSLHGYDVFVTRSSARSSSNDVDPQLFRRAPHDIDMSVENVSSGLVRKDKKDVKIMTISDPSNKTTACPDLEMCMLASRYSIVENPKTLRSNG</sequence>
<accession>A0ABQ5J262</accession>
<reference evidence="2" key="2">
    <citation type="submission" date="2022-01" db="EMBL/GenBank/DDBJ databases">
        <authorList>
            <person name="Yamashiro T."/>
            <person name="Shiraishi A."/>
            <person name="Satake H."/>
            <person name="Nakayama K."/>
        </authorList>
    </citation>
    <scope>NUCLEOTIDE SEQUENCE</scope>
</reference>
<proteinExistence type="predicted"/>
<dbReference type="Proteomes" id="UP001151760">
    <property type="component" value="Unassembled WGS sequence"/>
</dbReference>
<feature type="region of interest" description="Disordered" evidence="1">
    <location>
        <begin position="1"/>
        <end position="22"/>
    </location>
</feature>
<feature type="compositionally biased region" description="Polar residues" evidence="1">
    <location>
        <begin position="1"/>
        <end position="10"/>
    </location>
</feature>
<name>A0ABQ5J262_9ASTR</name>
<organism evidence="2 3">
    <name type="scientific">Tanacetum coccineum</name>
    <dbReference type="NCBI Taxonomy" id="301880"/>
    <lineage>
        <taxon>Eukaryota</taxon>
        <taxon>Viridiplantae</taxon>
        <taxon>Streptophyta</taxon>
        <taxon>Embryophyta</taxon>
        <taxon>Tracheophyta</taxon>
        <taxon>Spermatophyta</taxon>
        <taxon>Magnoliopsida</taxon>
        <taxon>eudicotyledons</taxon>
        <taxon>Gunneridae</taxon>
        <taxon>Pentapetalae</taxon>
        <taxon>asterids</taxon>
        <taxon>campanulids</taxon>
        <taxon>Asterales</taxon>
        <taxon>Asteraceae</taxon>
        <taxon>Asteroideae</taxon>
        <taxon>Anthemideae</taxon>
        <taxon>Anthemidinae</taxon>
        <taxon>Tanacetum</taxon>
    </lineage>
</organism>
<comment type="caution">
    <text evidence="2">The sequence shown here is derived from an EMBL/GenBank/DDBJ whole genome shotgun (WGS) entry which is preliminary data.</text>
</comment>
<gene>
    <name evidence="2" type="ORF">Tco_1122192</name>
</gene>
<dbReference type="EMBL" id="BQNB010021375">
    <property type="protein sequence ID" value="GJU05762.1"/>
    <property type="molecule type" value="Genomic_DNA"/>
</dbReference>
<protein>
    <submittedName>
        <fullName evidence="2">Uncharacterized protein</fullName>
    </submittedName>
</protein>
<evidence type="ECO:0000313" key="3">
    <source>
        <dbReference type="Proteomes" id="UP001151760"/>
    </source>
</evidence>
<keyword evidence="3" id="KW-1185">Reference proteome</keyword>
<evidence type="ECO:0000313" key="2">
    <source>
        <dbReference type="EMBL" id="GJU05762.1"/>
    </source>
</evidence>